<keyword evidence="4 9" id="KW-0378">Hydrolase</keyword>
<comment type="caution">
    <text evidence="9">Lacks conserved residue(s) required for the propagation of feature annotation.</text>
</comment>
<feature type="binding site" evidence="7">
    <location>
        <position position="32"/>
    </location>
    <ligand>
        <name>Ca(2+)</name>
        <dbReference type="ChEBI" id="CHEBI:29108"/>
    </ligand>
</feature>
<feature type="transmembrane region" description="Helical" evidence="9">
    <location>
        <begin position="46"/>
        <end position="66"/>
    </location>
</feature>
<dbReference type="GO" id="GO:0046872">
    <property type="term" value="F:metal ion binding"/>
    <property type="evidence" value="ECO:0007669"/>
    <property type="project" value="UniProtKB-KW"/>
</dbReference>
<sequence>MAPTRWGNRAELRKIEPDFEGLWGDITSTMNWCEAKYEVSPYFAEFWNTISNLAMIIPPLFGIFLAWRDNMELRYILSLLSLATVGIGSWFFHMTLIYETQIYLKFPEPELFQTAYGLLVLTMVILGFRSMQKFKACKRDRMTYYLSLFSYAFGFFLWQIDVRACSHLKSIRSGIGYPIKPVLQFHAWWHIFAGTGTYISILYV</sequence>
<reference evidence="10 11" key="1">
    <citation type="submission" date="2020-08" db="EMBL/GenBank/DDBJ databases">
        <authorList>
            <person name="Hejnol A."/>
        </authorList>
    </citation>
    <scope>NUCLEOTIDE SEQUENCE [LARGE SCALE GENOMIC DNA]</scope>
</reference>
<evidence type="ECO:0000256" key="2">
    <source>
        <dbReference type="ARBA" id="ARBA00009780"/>
    </source>
</evidence>
<keyword evidence="3 9" id="KW-0812">Transmembrane</keyword>
<evidence type="ECO:0000313" key="11">
    <source>
        <dbReference type="Proteomes" id="UP000549394"/>
    </source>
</evidence>
<dbReference type="EMBL" id="CAJFCJ010000019">
    <property type="protein sequence ID" value="CAD5123435.1"/>
    <property type="molecule type" value="Genomic_DNA"/>
</dbReference>
<keyword evidence="8" id="KW-0862">Zinc</keyword>
<organism evidence="10 11">
    <name type="scientific">Dimorphilus gyrociliatus</name>
    <dbReference type="NCBI Taxonomy" id="2664684"/>
    <lineage>
        <taxon>Eukaryota</taxon>
        <taxon>Metazoa</taxon>
        <taxon>Spiralia</taxon>
        <taxon>Lophotrochozoa</taxon>
        <taxon>Annelida</taxon>
        <taxon>Polychaeta</taxon>
        <taxon>Polychaeta incertae sedis</taxon>
        <taxon>Dinophilidae</taxon>
        <taxon>Dimorphilus</taxon>
    </lineage>
</organism>
<keyword evidence="7" id="KW-0479">Metal-binding</keyword>
<evidence type="ECO:0000256" key="8">
    <source>
        <dbReference type="PIRSR" id="PIRSR608901-2"/>
    </source>
</evidence>
<dbReference type="GO" id="GO:0006672">
    <property type="term" value="P:ceramide metabolic process"/>
    <property type="evidence" value="ECO:0007669"/>
    <property type="project" value="InterPro"/>
</dbReference>
<evidence type="ECO:0000256" key="3">
    <source>
        <dbReference type="ARBA" id="ARBA00022692"/>
    </source>
</evidence>
<dbReference type="GO" id="GO:0016811">
    <property type="term" value="F:hydrolase activity, acting on carbon-nitrogen (but not peptide) bonds, in linear amides"/>
    <property type="evidence" value="ECO:0007669"/>
    <property type="project" value="InterPro"/>
</dbReference>
<dbReference type="EC" id="3.5.1.-" evidence="9"/>
<feature type="transmembrane region" description="Helical" evidence="9">
    <location>
        <begin position="143"/>
        <end position="160"/>
    </location>
</feature>
<accession>A0A7I8W4L6</accession>
<keyword evidence="5 9" id="KW-1133">Transmembrane helix</keyword>
<feature type="binding site" evidence="7">
    <location>
        <position position="34"/>
    </location>
    <ligand>
        <name>Ca(2+)</name>
        <dbReference type="ChEBI" id="CHEBI:29108"/>
    </ligand>
</feature>
<evidence type="ECO:0000313" key="10">
    <source>
        <dbReference type="EMBL" id="CAD5123435.1"/>
    </source>
</evidence>
<comment type="function">
    <text evidence="9">Hydrolyzes the sphingolipid ceramide into sphingosine and free fatty acid.</text>
</comment>
<dbReference type="OrthoDB" id="187171at2759"/>
<name>A0A7I8W4L6_9ANNE</name>
<comment type="caution">
    <text evidence="10">The sequence shown here is derived from an EMBL/GenBank/DDBJ whole genome shotgun (WGS) entry which is preliminary data.</text>
</comment>
<feature type="binding site" evidence="8">
    <location>
        <position position="93"/>
    </location>
    <ligand>
        <name>Zn(2+)</name>
        <dbReference type="ChEBI" id="CHEBI:29105"/>
        <note>catalytic</note>
    </ligand>
</feature>
<evidence type="ECO:0000256" key="1">
    <source>
        <dbReference type="ARBA" id="ARBA00004141"/>
    </source>
</evidence>
<evidence type="ECO:0000256" key="5">
    <source>
        <dbReference type="ARBA" id="ARBA00022989"/>
    </source>
</evidence>
<feature type="binding site" evidence="8">
    <location>
        <position position="186"/>
    </location>
    <ligand>
        <name>Zn(2+)</name>
        <dbReference type="ChEBI" id="CHEBI:29105"/>
        <note>catalytic</note>
    </ligand>
</feature>
<proteinExistence type="inferred from homology"/>
<evidence type="ECO:0000256" key="6">
    <source>
        <dbReference type="ARBA" id="ARBA00023136"/>
    </source>
</evidence>
<dbReference type="InterPro" id="IPR008901">
    <property type="entry name" value="ACER"/>
</dbReference>
<evidence type="ECO:0000256" key="4">
    <source>
        <dbReference type="ARBA" id="ARBA00022801"/>
    </source>
</evidence>
<keyword evidence="9" id="KW-0443">Lipid metabolism</keyword>
<keyword evidence="11" id="KW-1185">Reference proteome</keyword>
<keyword evidence="7" id="KW-0106">Calcium</keyword>
<comment type="cofactor">
    <cofactor evidence="8">
        <name>Zn(2+)</name>
        <dbReference type="ChEBI" id="CHEBI:29105"/>
    </cofactor>
</comment>
<evidence type="ECO:0000256" key="7">
    <source>
        <dbReference type="PIRSR" id="PIRSR608901-1"/>
    </source>
</evidence>
<evidence type="ECO:0000256" key="9">
    <source>
        <dbReference type="RuleBase" id="RU364079"/>
    </source>
</evidence>
<dbReference type="AlphaFoldDB" id="A0A7I8W4L6"/>
<gene>
    <name evidence="10" type="ORF">DGYR_LOCUS11116</name>
</gene>
<dbReference type="Pfam" id="PF05875">
    <property type="entry name" value="Ceramidase"/>
    <property type="match status" value="1"/>
</dbReference>
<feature type="transmembrane region" description="Helical" evidence="9">
    <location>
        <begin position="73"/>
        <end position="92"/>
    </location>
</feature>
<protein>
    <recommendedName>
        <fullName evidence="9">Alkaline ceramidase</fullName>
        <ecNumber evidence="9">3.5.1.-</ecNumber>
    </recommendedName>
</protein>
<dbReference type="Proteomes" id="UP000549394">
    <property type="component" value="Unassembled WGS sequence"/>
</dbReference>
<dbReference type="PANTHER" id="PTHR46187:SF3">
    <property type="entry name" value="ALKALINE CERAMIDASE 3"/>
    <property type="match status" value="1"/>
</dbReference>
<feature type="binding site" evidence="8">
    <location>
        <position position="190"/>
    </location>
    <ligand>
        <name>Zn(2+)</name>
        <dbReference type="ChEBI" id="CHEBI:29105"/>
        <note>catalytic</note>
    </ligand>
</feature>
<feature type="transmembrane region" description="Helical" evidence="9">
    <location>
        <begin position="112"/>
        <end position="131"/>
    </location>
</feature>
<keyword evidence="6 9" id="KW-0472">Membrane</keyword>
<comment type="similarity">
    <text evidence="2 9">Belongs to the alkaline ceramidase family.</text>
</comment>
<dbReference type="PANTHER" id="PTHR46187">
    <property type="entry name" value="ALKALINE CERAMIDASE 3"/>
    <property type="match status" value="1"/>
</dbReference>
<comment type="subcellular location">
    <subcellularLocation>
        <location evidence="1">Membrane</location>
        <topology evidence="1">Multi-pass membrane protein</topology>
    </subcellularLocation>
</comment>
<dbReference type="GO" id="GO:0005789">
    <property type="term" value="C:endoplasmic reticulum membrane"/>
    <property type="evidence" value="ECO:0007669"/>
    <property type="project" value="TreeGrafter"/>
</dbReference>
<feature type="binding site" evidence="7">
    <location>
        <position position="45"/>
    </location>
    <ligand>
        <name>Ca(2+)</name>
        <dbReference type="ChEBI" id="CHEBI:29108"/>
    </ligand>
</feature>